<accession>A0A1I4J990</accession>
<proteinExistence type="predicted"/>
<dbReference type="SUPFAM" id="SSF52728">
    <property type="entry name" value="PTS IIb component"/>
    <property type="match status" value="1"/>
</dbReference>
<comment type="subcellular location">
    <subcellularLocation>
        <location evidence="1">Cytoplasm</location>
    </subcellularLocation>
</comment>
<dbReference type="InterPro" id="IPR004720">
    <property type="entry name" value="PTS_IIB_sorbose-sp"/>
</dbReference>
<evidence type="ECO:0000256" key="2">
    <source>
        <dbReference type="ARBA" id="ARBA00022448"/>
    </source>
</evidence>
<keyword evidence="6" id="KW-0598">Phosphotransferase system</keyword>
<evidence type="ECO:0000256" key="4">
    <source>
        <dbReference type="ARBA" id="ARBA00022597"/>
    </source>
</evidence>
<evidence type="ECO:0000256" key="6">
    <source>
        <dbReference type="ARBA" id="ARBA00022683"/>
    </source>
</evidence>
<evidence type="ECO:0000259" key="8">
    <source>
        <dbReference type="PROSITE" id="PS51101"/>
    </source>
</evidence>
<evidence type="ECO:0000256" key="7">
    <source>
        <dbReference type="ARBA" id="ARBA00022777"/>
    </source>
</evidence>
<dbReference type="PROSITE" id="PS51101">
    <property type="entry name" value="PTS_EIIB_TYPE_4"/>
    <property type="match status" value="1"/>
</dbReference>
<evidence type="ECO:0000256" key="1">
    <source>
        <dbReference type="ARBA" id="ARBA00004496"/>
    </source>
</evidence>
<dbReference type="GO" id="GO:0005737">
    <property type="term" value="C:cytoplasm"/>
    <property type="evidence" value="ECO:0007669"/>
    <property type="project" value="UniProtKB-SubCell"/>
</dbReference>
<dbReference type="GO" id="GO:0016301">
    <property type="term" value="F:kinase activity"/>
    <property type="evidence" value="ECO:0007669"/>
    <property type="project" value="UniProtKB-KW"/>
</dbReference>
<evidence type="ECO:0000313" key="10">
    <source>
        <dbReference type="Proteomes" id="UP000199006"/>
    </source>
</evidence>
<gene>
    <name evidence="9" type="ORF">SAMN02983006_01648</name>
</gene>
<dbReference type="Proteomes" id="UP000199006">
    <property type="component" value="Unassembled WGS sequence"/>
</dbReference>
<name>A0A1I4J990_9FIRM</name>
<dbReference type="GO" id="GO:0008982">
    <property type="term" value="F:protein-N(PI)-phosphohistidine-sugar phosphotransferase activity"/>
    <property type="evidence" value="ECO:0007669"/>
    <property type="project" value="InterPro"/>
</dbReference>
<dbReference type="GO" id="GO:0009401">
    <property type="term" value="P:phosphoenolpyruvate-dependent sugar phosphotransferase system"/>
    <property type="evidence" value="ECO:0007669"/>
    <property type="project" value="UniProtKB-KW"/>
</dbReference>
<evidence type="ECO:0000256" key="3">
    <source>
        <dbReference type="ARBA" id="ARBA00022490"/>
    </source>
</evidence>
<dbReference type="RefSeq" id="WP_089861746.1">
    <property type="nucleotide sequence ID" value="NZ_FOTI01000021.1"/>
</dbReference>
<keyword evidence="10" id="KW-1185">Reference proteome</keyword>
<keyword evidence="4" id="KW-0762">Sugar transport</keyword>
<dbReference type="OrthoDB" id="9788818at2"/>
<dbReference type="Gene3D" id="3.40.35.10">
    <property type="entry name" value="Phosphotransferase system, sorbose subfamily IIB component"/>
    <property type="match status" value="1"/>
</dbReference>
<keyword evidence="2" id="KW-0813">Transport</keyword>
<protein>
    <submittedName>
        <fullName evidence="9">PTS system, mannose-specific IIB component</fullName>
    </submittedName>
</protein>
<organism evidence="9 10">
    <name type="scientific">Halanaerobium salsuginis</name>
    <dbReference type="NCBI Taxonomy" id="29563"/>
    <lineage>
        <taxon>Bacteria</taxon>
        <taxon>Bacillati</taxon>
        <taxon>Bacillota</taxon>
        <taxon>Clostridia</taxon>
        <taxon>Halanaerobiales</taxon>
        <taxon>Halanaerobiaceae</taxon>
        <taxon>Halanaerobium</taxon>
    </lineage>
</organism>
<evidence type="ECO:0000313" key="9">
    <source>
        <dbReference type="EMBL" id="SFL63158.1"/>
    </source>
</evidence>
<keyword evidence="7" id="KW-0418">Kinase</keyword>
<keyword evidence="3" id="KW-0963">Cytoplasm</keyword>
<dbReference type="Pfam" id="PF03830">
    <property type="entry name" value="PTSIIB_sorb"/>
    <property type="match status" value="1"/>
</dbReference>
<dbReference type="EMBL" id="FOTI01000021">
    <property type="protein sequence ID" value="SFL63158.1"/>
    <property type="molecule type" value="Genomic_DNA"/>
</dbReference>
<keyword evidence="5" id="KW-0808">Transferase</keyword>
<sequence length="162" mass="18137">MAVSFIRVDDRIIHGQIVTRWARERKCDGIIAVDDKTAKNKILKSVVKNAAPPGIKAGVFTVEQALPKLKKASQVKENYFLIVKTPTTLVSLLENGCDFIKKINIGPISSKEGAENVGPNAALTKEEIKACEYFYEQGITIIFKLVPNSKPYTWKDIRKKYI</sequence>
<feature type="domain" description="PTS EIIB type-4" evidence="8">
    <location>
        <begin position="1"/>
        <end position="162"/>
    </location>
</feature>
<dbReference type="InterPro" id="IPR036667">
    <property type="entry name" value="PTS_IIB_sorbose-sp_sf"/>
</dbReference>
<reference evidence="9 10" key="1">
    <citation type="submission" date="2016-10" db="EMBL/GenBank/DDBJ databases">
        <authorList>
            <person name="de Groot N.N."/>
        </authorList>
    </citation>
    <scope>NUCLEOTIDE SEQUENCE [LARGE SCALE GENOMIC DNA]</scope>
    <source>
        <strain evidence="9 10">ATCC 51327</strain>
    </source>
</reference>
<dbReference type="AlphaFoldDB" id="A0A1I4J990"/>
<dbReference type="STRING" id="29563.SAMN02983006_01648"/>
<evidence type="ECO:0000256" key="5">
    <source>
        <dbReference type="ARBA" id="ARBA00022679"/>
    </source>
</evidence>